<dbReference type="PANTHER" id="PTHR13353:SF5">
    <property type="entry name" value="TRANSMEMBRANE PROTEIN 19"/>
    <property type="match status" value="1"/>
</dbReference>
<reference evidence="8 9" key="1">
    <citation type="submission" date="2016-09" db="EMBL/GenBank/DDBJ databases">
        <title>Extensive genetic diversity and differential bi-allelic expression allows diatom success in the polar Southern Ocean.</title>
        <authorList>
            <consortium name="DOE Joint Genome Institute"/>
            <person name="Mock T."/>
            <person name="Otillar R.P."/>
            <person name="Strauss J."/>
            <person name="Dupont C."/>
            <person name="Frickenhaus S."/>
            <person name="Maumus F."/>
            <person name="Mcmullan M."/>
            <person name="Sanges R."/>
            <person name="Schmutz J."/>
            <person name="Toseland A."/>
            <person name="Valas R."/>
            <person name="Veluchamy A."/>
            <person name="Ward B.J."/>
            <person name="Allen A."/>
            <person name="Barry K."/>
            <person name="Falciatore A."/>
            <person name="Ferrante M."/>
            <person name="Fortunato A.E."/>
            <person name="Gloeckner G."/>
            <person name="Gruber A."/>
            <person name="Hipkin R."/>
            <person name="Janech M."/>
            <person name="Kroth P."/>
            <person name="Leese F."/>
            <person name="Lindquist E."/>
            <person name="Lyon B.R."/>
            <person name="Martin J."/>
            <person name="Mayer C."/>
            <person name="Parker M."/>
            <person name="Quesneville H."/>
            <person name="Raymond J."/>
            <person name="Uhlig C."/>
            <person name="Valentin K.U."/>
            <person name="Worden A.Z."/>
            <person name="Armbrust E.V."/>
            <person name="Bowler C."/>
            <person name="Green B."/>
            <person name="Moulton V."/>
            <person name="Van Oosterhout C."/>
            <person name="Grigoriev I."/>
        </authorList>
    </citation>
    <scope>NUCLEOTIDE SEQUENCE [LARGE SCALE GENOMIC DNA]</scope>
    <source>
        <strain evidence="8 9">CCMP1102</strain>
    </source>
</reference>
<keyword evidence="5 6" id="KW-0472">Membrane</keyword>
<gene>
    <name evidence="8" type="ORF">FRACYDRAFT_208928</name>
</gene>
<feature type="transmembrane region" description="Helical" evidence="6">
    <location>
        <begin position="332"/>
        <end position="352"/>
    </location>
</feature>
<dbReference type="KEGG" id="fcy:FRACYDRAFT_208928"/>
<evidence type="ECO:0000256" key="4">
    <source>
        <dbReference type="ARBA" id="ARBA00022989"/>
    </source>
</evidence>
<keyword evidence="4 6" id="KW-1133">Transmembrane helix</keyword>
<dbReference type="GO" id="GO:0016020">
    <property type="term" value="C:membrane"/>
    <property type="evidence" value="ECO:0007669"/>
    <property type="project" value="UniProtKB-SubCell"/>
</dbReference>
<evidence type="ECO:0000256" key="1">
    <source>
        <dbReference type="ARBA" id="ARBA00004141"/>
    </source>
</evidence>
<dbReference type="Proteomes" id="UP000095751">
    <property type="component" value="Unassembled WGS sequence"/>
</dbReference>
<evidence type="ECO:0000256" key="6">
    <source>
        <dbReference type="SAM" id="Phobius"/>
    </source>
</evidence>
<dbReference type="InParanoid" id="A0A1E7FB99"/>
<keyword evidence="9" id="KW-1185">Reference proteome</keyword>
<protein>
    <submittedName>
        <fullName evidence="8">DUF92-domain-containing protein</fullName>
    </submittedName>
</protein>
<evidence type="ECO:0000313" key="9">
    <source>
        <dbReference type="Proteomes" id="UP000095751"/>
    </source>
</evidence>
<evidence type="ECO:0000256" key="7">
    <source>
        <dbReference type="SAM" id="SignalP"/>
    </source>
</evidence>
<sequence>MIKKSTSTTCMLLALVLFSLALKSSHGFINNPSNNVKAKLFKNQRIINDQESTWSSSSIGLYEGCTPLNNNNKDITTIRRRQQRTKLGATSPIIGALTKSIFSYQGNVPLSQAFALNAFLFTILRTKLLKMLTIEGFFHSLFLGTALWTTLGWRGWTTCVVYLLLGSAVTKVKMQEKEKLGIAEGRGGRRGPENVWGSAATGLVCALCAVQGPKFLGIPSNMYVLGYVASLATKLSDTFASEIGKAYGKTTFLITTLERVLPGTEGAVSLEGTAASIVGGTLMSLYGLSIGLISRPAVPISIFAAFVATNIESVLGATLQGKDNLKWITNEVVNFLNTLIGAAVAIFCGMSFL</sequence>
<comment type="similarity">
    <text evidence="2">Belongs to the TMEM19 family.</text>
</comment>
<dbReference type="InterPro" id="IPR002794">
    <property type="entry name" value="DUF92_TMEM19"/>
</dbReference>
<evidence type="ECO:0000256" key="3">
    <source>
        <dbReference type="ARBA" id="ARBA00022692"/>
    </source>
</evidence>
<comment type="subcellular location">
    <subcellularLocation>
        <location evidence="1">Membrane</location>
        <topology evidence="1">Multi-pass membrane protein</topology>
    </subcellularLocation>
</comment>
<dbReference type="OrthoDB" id="30881at2759"/>
<evidence type="ECO:0000256" key="5">
    <source>
        <dbReference type="ARBA" id="ARBA00023136"/>
    </source>
</evidence>
<dbReference type="AlphaFoldDB" id="A0A1E7FB99"/>
<dbReference type="EMBL" id="KV784359">
    <property type="protein sequence ID" value="OEU15419.1"/>
    <property type="molecule type" value="Genomic_DNA"/>
</dbReference>
<accession>A0A1E7FB99</accession>
<organism evidence="8 9">
    <name type="scientific">Fragilariopsis cylindrus CCMP1102</name>
    <dbReference type="NCBI Taxonomy" id="635003"/>
    <lineage>
        <taxon>Eukaryota</taxon>
        <taxon>Sar</taxon>
        <taxon>Stramenopiles</taxon>
        <taxon>Ochrophyta</taxon>
        <taxon>Bacillariophyta</taxon>
        <taxon>Bacillariophyceae</taxon>
        <taxon>Bacillariophycidae</taxon>
        <taxon>Bacillariales</taxon>
        <taxon>Bacillariaceae</taxon>
        <taxon>Fragilariopsis</taxon>
    </lineage>
</organism>
<dbReference type="PANTHER" id="PTHR13353">
    <property type="entry name" value="TRANSMEMBRANE PROTEIN 19"/>
    <property type="match status" value="1"/>
</dbReference>
<evidence type="ECO:0000256" key="2">
    <source>
        <dbReference type="ARBA" id="ARBA00009012"/>
    </source>
</evidence>
<feature type="chain" id="PRO_5009192904" evidence="7">
    <location>
        <begin position="28"/>
        <end position="353"/>
    </location>
</feature>
<proteinExistence type="inferred from homology"/>
<evidence type="ECO:0000313" key="8">
    <source>
        <dbReference type="EMBL" id="OEU15419.1"/>
    </source>
</evidence>
<dbReference type="Pfam" id="PF01940">
    <property type="entry name" value="DUF92"/>
    <property type="match status" value="1"/>
</dbReference>
<name>A0A1E7FB99_9STRA</name>
<keyword evidence="3 6" id="KW-0812">Transmembrane</keyword>
<feature type="signal peptide" evidence="7">
    <location>
        <begin position="1"/>
        <end position="27"/>
    </location>
</feature>
<feature type="transmembrane region" description="Helical" evidence="6">
    <location>
        <begin position="155"/>
        <end position="174"/>
    </location>
</feature>
<dbReference type="NCBIfam" id="TIGR00297">
    <property type="entry name" value="TIGR00297 family protein"/>
    <property type="match status" value="1"/>
</dbReference>
<keyword evidence="7" id="KW-0732">Signal</keyword>